<sequence length="216" mass="24210">MIRLILMTALIAFATSSSYAQAPHEHDSQDSSEITEQDFQALGCLKANSNQRYQVDLGNDKKNDFLSLCAKETNNSAWCAQLVRPNENSYNAFKCTYGSNQIHQLIHPDEATWKYPIEGVRVIQDLQAKGLKVCQIYNWWRPEPYNKNVHGAAGRHPFGTAIDVRFCTNGDADRAFKELCKMRAAKRIRAIGHYGSASLHIGVGDKTANTWGKSCI</sequence>
<keyword evidence="1" id="KW-0732">Signal</keyword>
<dbReference type="EMBL" id="JANRMI010000001">
    <property type="protein sequence ID" value="MDG0815765.1"/>
    <property type="molecule type" value="Genomic_DNA"/>
</dbReference>
<accession>A0ABT6DHP2</accession>
<dbReference type="RefSeq" id="WP_277577235.1">
    <property type="nucleotide sequence ID" value="NZ_JANRMI010000001.1"/>
</dbReference>
<dbReference type="InterPro" id="IPR009045">
    <property type="entry name" value="Zn_M74/Hedgehog-like"/>
</dbReference>
<evidence type="ECO:0000313" key="2">
    <source>
        <dbReference type="EMBL" id="MDG0815765.1"/>
    </source>
</evidence>
<feature type="chain" id="PRO_5046980765" description="Peptidase M15A C-terminal domain-containing protein" evidence="1">
    <location>
        <begin position="21"/>
        <end position="216"/>
    </location>
</feature>
<proteinExistence type="predicted"/>
<dbReference type="Proteomes" id="UP001152321">
    <property type="component" value="Unassembled WGS sequence"/>
</dbReference>
<comment type="caution">
    <text evidence="2">The sequence shown here is derived from an EMBL/GenBank/DDBJ whole genome shotgun (WGS) entry which is preliminary data.</text>
</comment>
<name>A0ABT6DHP2_9BACT</name>
<gene>
    <name evidence="2" type="ORF">NWE73_05295</name>
</gene>
<reference evidence="2" key="1">
    <citation type="submission" date="2022-08" db="EMBL/GenBank/DDBJ databases">
        <title>Novel Bdellovibrio Species Isolated from Svalbard: Designation Bdellovibrio svalbardensis.</title>
        <authorList>
            <person name="Mitchell R.J."/>
            <person name="Choi S.Y."/>
        </authorList>
    </citation>
    <scope>NUCLEOTIDE SEQUENCE</scope>
    <source>
        <strain evidence="2">PAP01</strain>
    </source>
</reference>
<organism evidence="2 3">
    <name type="scientific">Bdellovibrio svalbardensis</name>
    <dbReference type="NCBI Taxonomy" id="2972972"/>
    <lineage>
        <taxon>Bacteria</taxon>
        <taxon>Pseudomonadati</taxon>
        <taxon>Bdellovibrionota</taxon>
        <taxon>Bdellovibrionia</taxon>
        <taxon>Bdellovibrionales</taxon>
        <taxon>Pseudobdellovibrionaceae</taxon>
        <taxon>Bdellovibrio</taxon>
    </lineage>
</organism>
<evidence type="ECO:0000313" key="3">
    <source>
        <dbReference type="Proteomes" id="UP001152321"/>
    </source>
</evidence>
<keyword evidence="3" id="KW-1185">Reference proteome</keyword>
<evidence type="ECO:0000256" key="1">
    <source>
        <dbReference type="SAM" id="SignalP"/>
    </source>
</evidence>
<dbReference type="Gene3D" id="3.30.1380.10">
    <property type="match status" value="1"/>
</dbReference>
<evidence type="ECO:0008006" key="4">
    <source>
        <dbReference type="Google" id="ProtNLM"/>
    </source>
</evidence>
<feature type="signal peptide" evidence="1">
    <location>
        <begin position="1"/>
        <end position="20"/>
    </location>
</feature>
<protein>
    <recommendedName>
        <fullName evidence="4">Peptidase M15A C-terminal domain-containing protein</fullName>
    </recommendedName>
</protein>